<keyword evidence="4 6" id="KW-1133">Transmembrane helix</keyword>
<feature type="transmembrane region" description="Helical" evidence="6">
    <location>
        <begin position="711"/>
        <end position="731"/>
    </location>
</feature>
<feature type="transmembrane region" description="Helical" evidence="6">
    <location>
        <begin position="346"/>
        <end position="365"/>
    </location>
</feature>
<feature type="transmembrane region" description="Helical" evidence="6">
    <location>
        <begin position="776"/>
        <end position="798"/>
    </location>
</feature>
<feature type="transmembrane region" description="Helical" evidence="6">
    <location>
        <begin position="737"/>
        <end position="756"/>
    </location>
</feature>
<evidence type="ECO:0000256" key="1">
    <source>
        <dbReference type="ARBA" id="ARBA00004651"/>
    </source>
</evidence>
<organism evidence="8 9">
    <name type="scientific">Aquimonas voraii</name>
    <dbReference type="NCBI Taxonomy" id="265719"/>
    <lineage>
        <taxon>Bacteria</taxon>
        <taxon>Pseudomonadati</taxon>
        <taxon>Pseudomonadota</taxon>
        <taxon>Gammaproteobacteria</taxon>
        <taxon>Lysobacterales</taxon>
        <taxon>Lysobacteraceae</taxon>
        <taxon>Aquimonas</taxon>
    </lineage>
</organism>
<dbReference type="EMBL" id="FNAG01000018">
    <property type="protein sequence ID" value="SDE08841.1"/>
    <property type="molecule type" value="Genomic_DNA"/>
</dbReference>
<evidence type="ECO:0000259" key="7">
    <source>
        <dbReference type="Pfam" id="PF03176"/>
    </source>
</evidence>
<evidence type="ECO:0000256" key="4">
    <source>
        <dbReference type="ARBA" id="ARBA00022989"/>
    </source>
</evidence>
<feature type="domain" description="Membrane transport protein MMPL" evidence="7">
    <location>
        <begin position="716"/>
        <end position="820"/>
    </location>
</feature>
<evidence type="ECO:0000313" key="9">
    <source>
        <dbReference type="Proteomes" id="UP000199603"/>
    </source>
</evidence>
<evidence type="ECO:0000256" key="2">
    <source>
        <dbReference type="ARBA" id="ARBA00022475"/>
    </source>
</evidence>
<keyword evidence="5 6" id="KW-0472">Membrane</keyword>
<dbReference type="RefSeq" id="WP_091245692.1">
    <property type="nucleotide sequence ID" value="NZ_FNAG01000018.1"/>
</dbReference>
<gene>
    <name evidence="8" type="ORF">SAMN04488509_1188</name>
</gene>
<feature type="domain" description="Membrane transport protein MMPL" evidence="7">
    <location>
        <begin position="212"/>
        <end position="394"/>
    </location>
</feature>
<dbReference type="PANTHER" id="PTHR33406">
    <property type="entry name" value="MEMBRANE PROTEIN MJ1562-RELATED"/>
    <property type="match status" value="1"/>
</dbReference>
<sequence>MSAPGVGTRLLRVALWLGALALIAVLALGELKLSGDLRLFMPAARTAEQRLLLEQLGEGPGARLLLVALSGAEPEVLVERSRALREALEESPEFVWVGNGEDGLESIPETLVDYRYLLSAGVQPGAFEAPALSEALRQRQQDLASPAAALIAPLLRADPTLETLRVLEAWTPAIEPERRDGVWFASTRGEALLLAETASPGFDPDGQTRALAALRAAHAQVLLEDGEAAVGALEVSGPGAFAEKIAAQTRGEASRLGGFGIAGLLLLMALAYRSLALPLLGALPLATGAVFGLSATALLFGEVHGITLAFGLTLLGVAQDYPVHLFSHRRKGEPAARSARAIWPTLATGAFSSALAYLVFFFAGVDGLRQLAVLTVVGLISAVFATRYLLPRVLGEPHHAVGEGAFVHGLQRRLAQVHRLRWLALLIAALAGLALLRPGPWWQDSLAALTPVPTELLMRDRELRQALNAPDVRWLLALRADSEEAALARSAELVPGLQDLVGKGALGHFELAARYLPPPAVQRARQAALPSPGALRAALAEAQQGLAFRPEAFGNFLDAIERARHLPPLTSEALIGTPLELRIAGLLIRDGAETVALVQLSDLREVEAVRAFAAAHPDLDLIDLKATADSLAASWRAQVLLAMAVGALLLAALVFAALHAASAAQRRGTVTRSADRLGGADRADAAVDTGDEGRAVGPGGRGLRSSVSRSLRVLLPVALSSLVVLAVLHGVGVALTLFHLIALVLAAGLGLDYALFFERSAGAVDAEAAAEQRRTLHALCVCAASTLLVFGLLSLSSIPVLNALGSTVALGVAVHFALALLLAGSRSASAEIPR</sequence>
<name>A0A1G7A274_9GAMM</name>
<keyword evidence="2" id="KW-1003">Cell membrane</keyword>
<evidence type="ECO:0000256" key="3">
    <source>
        <dbReference type="ARBA" id="ARBA00022692"/>
    </source>
</evidence>
<dbReference type="SUPFAM" id="SSF82866">
    <property type="entry name" value="Multidrug efflux transporter AcrB transmembrane domain"/>
    <property type="match status" value="2"/>
</dbReference>
<dbReference type="Proteomes" id="UP000199603">
    <property type="component" value="Unassembled WGS sequence"/>
</dbReference>
<evidence type="ECO:0000313" key="8">
    <source>
        <dbReference type="EMBL" id="SDE08841.1"/>
    </source>
</evidence>
<dbReference type="InterPro" id="IPR004869">
    <property type="entry name" value="MMPL_dom"/>
</dbReference>
<protein>
    <submittedName>
        <fullName evidence="8">Predicted exporter</fullName>
    </submittedName>
</protein>
<evidence type="ECO:0000256" key="6">
    <source>
        <dbReference type="SAM" id="Phobius"/>
    </source>
</evidence>
<evidence type="ECO:0000256" key="5">
    <source>
        <dbReference type="ARBA" id="ARBA00023136"/>
    </source>
</evidence>
<dbReference type="PANTHER" id="PTHR33406:SF13">
    <property type="entry name" value="MEMBRANE PROTEIN YDFJ"/>
    <property type="match status" value="1"/>
</dbReference>
<dbReference type="InterPro" id="IPR050545">
    <property type="entry name" value="Mycobact_MmpL"/>
</dbReference>
<dbReference type="AlphaFoldDB" id="A0A1G7A274"/>
<keyword evidence="3 6" id="KW-0812">Transmembrane</keyword>
<keyword evidence="9" id="KW-1185">Reference proteome</keyword>
<dbReference type="STRING" id="265719.SAMN04488509_1188"/>
<accession>A0A1G7A274</accession>
<proteinExistence type="predicted"/>
<dbReference type="Pfam" id="PF03176">
    <property type="entry name" value="MMPL"/>
    <property type="match status" value="2"/>
</dbReference>
<comment type="subcellular location">
    <subcellularLocation>
        <location evidence="1">Cell membrane</location>
        <topology evidence="1">Multi-pass membrane protein</topology>
    </subcellularLocation>
</comment>
<reference evidence="8 9" key="1">
    <citation type="submission" date="2016-10" db="EMBL/GenBank/DDBJ databases">
        <authorList>
            <person name="de Groot N.N."/>
        </authorList>
    </citation>
    <scope>NUCLEOTIDE SEQUENCE [LARGE SCALE GENOMIC DNA]</scope>
    <source>
        <strain evidence="8 9">DSM 16957</strain>
    </source>
</reference>
<dbReference type="OrthoDB" id="9780358at2"/>
<feature type="transmembrane region" description="Helical" evidence="6">
    <location>
        <begin position="422"/>
        <end position="442"/>
    </location>
</feature>
<feature type="transmembrane region" description="Helical" evidence="6">
    <location>
        <begin position="253"/>
        <end position="272"/>
    </location>
</feature>
<feature type="transmembrane region" description="Helical" evidence="6">
    <location>
        <begin position="804"/>
        <end position="824"/>
    </location>
</feature>
<feature type="transmembrane region" description="Helical" evidence="6">
    <location>
        <begin position="306"/>
        <end position="326"/>
    </location>
</feature>
<dbReference type="Gene3D" id="1.20.1640.10">
    <property type="entry name" value="Multidrug efflux transporter AcrB transmembrane domain"/>
    <property type="match status" value="2"/>
</dbReference>
<feature type="transmembrane region" description="Helical" evidence="6">
    <location>
        <begin position="639"/>
        <end position="658"/>
    </location>
</feature>
<feature type="transmembrane region" description="Helical" evidence="6">
    <location>
        <begin position="371"/>
        <end position="390"/>
    </location>
</feature>
<dbReference type="GO" id="GO:0005886">
    <property type="term" value="C:plasma membrane"/>
    <property type="evidence" value="ECO:0007669"/>
    <property type="project" value="UniProtKB-SubCell"/>
</dbReference>